<evidence type="ECO:0000313" key="3">
    <source>
        <dbReference type="Proteomes" id="UP000274661"/>
    </source>
</evidence>
<keyword evidence="3" id="KW-1185">Reference proteome</keyword>
<gene>
    <name evidence="2" type="ORF">HMF7854_04100</name>
</gene>
<sequence length="192" mass="20592">MVLALLLASAQAVAANPPADLPEYSERAAYGPAAPKATARPRRASLADPCQARTPEPGVILVCGRPDTYRIDPDLLLAKRLVHNQVQQPRPPERLEDRSCQVVGTMGCINTPTINVFQAVMTAATMVKTAATGGNVGKMFVTGHELSEYELYKRARERRIHCPWSSMRNGSATGAACLVDDPDDSAEGKAGH</sequence>
<organism evidence="2 3">
    <name type="scientific">Sphingomonas ginkgonis</name>
    <dbReference type="NCBI Taxonomy" id="2315330"/>
    <lineage>
        <taxon>Bacteria</taxon>
        <taxon>Pseudomonadati</taxon>
        <taxon>Pseudomonadota</taxon>
        <taxon>Alphaproteobacteria</taxon>
        <taxon>Sphingomonadales</taxon>
        <taxon>Sphingomonadaceae</taxon>
        <taxon>Sphingomonas</taxon>
    </lineage>
</organism>
<evidence type="ECO:0000256" key="1">
    <source>
        <dbReference type="SAM" id="MobiDB-lite"/>
    </source>
</evidence>
<protein>
    <submittedName>
        <fullName evidence="2">Uncharacterized protein</fullName>
    </submittedName>
</protein>
<accession>A0A429V8A3</accession>
<dbReference type="AlphaFoldDB" id="A0A429V8A3"/>
<feature type="region of interest" description="Disordered" evidence="1">
    <location>
        <begin position="32"/>
        <end position="51"/>
    </location>
</feature>
<evidence type="ECO:0000313" key="2">
    <source>
        <dbReference type="EMBL" id="RST30097.1"/>
    </source>
</evidence>
<reference evidence="2 3" key="1">
    <citation type="submission" date="2018-12" db="EMBL/GenBank/DDBJ databases">
        <title>Sphingomonas sp. HMF7854 Genome sequencing and assembly.</title>
        <authorList>
            <person name="Cha I."/>
            <person name="Kang H."/>
            <person name="Kim H."/>
            <person name="Kang J."/>
            <person name="Joh K."/>
        </authorList>
    </citation>
    <scope>NUCLEOTIDE SEQUENCE [LARGE SCALE GENOMIC DNA]</scope>
    <source>
        <strain evidence="2 3">HMF7854</strain>
    </source>
</reference>
<dbReference type="RefSeq" id="WP_126717931.1">
    <property type="nucleotide sequence ID" value="NZ_RWJF01000001.1"/>
</dbReference>
<comment type="caution">
    <text evidence="2">The sequence shown here is derived from an EMBL/GenBank/DDBJ whole genome shotgun (WGS) entry which is preliminary data.</text>
</comment>
<name>A0A429V8A3_9SPHN</name>
<dbReference type="EMBL" id="RWJF01000001">
    <property type="protein sequence ID" value="RST30097.1"/>
    <property type="molecule type" value="Genomic_DNA"/>
</dbReference>
<dbReference type="Proteomes" id="UP000274661">
    <property type="component" value="Unassembled WGS sequence"/>
</dbReference>
<dbReference type="OrthoDB" id="9910538at2"/>
<proteinExistence type="predicted"/>